<protein>
    <recommendedName>
        <fullName evidence="7">HTH myb-type domain-containing protein</fullName>
    </recommendedName>
</protein>
<evidence type="ECO:0000313" key="10">
    <source>
        <dbReference type="Proteomes" id="UP000008810"/>
    </source>
</evidence>
<dbReference type="PANTHER" id="PTHR31003">
    <property type="entry name" value="MYB FAMILY TRANSCRIPTION FACTOR"/>
    <property type="match status" value="1"/>
</dbReference>
<keyword evidence="3" id="KW-0238">DNA-binding</keyword>
<feature type="region of interest" description="Disordered" evidence="6">
    <location>
        <begin position="1"/>
        <end position="31"/>
    </location>
</feature>
<dbReference type="EMBL" id="CM000881">
    <property type="protein sequence ID" value="KQK02985.1"/>
    <property type="molecule type" value="Genomic_DNA"/>
</dbReference>
<gene>
    <name evidence="9" type="primary">LOC100822315</name>
    <name evidence="8" type="ORF">BRADI_2g04810v3</name>
</gene>
<dbReference type="Pfam" id="PF26575">
    <property type="entry name" value="HHO5_N"/>
    <property type="match status" value="1"/>
</dbReference>
<dbReference type="KEGG" id="bdi:100822315"/>
<proteinExistence type="predicted"/>
<dbReference type="InterPro" id="IPR058673">
    <property type="entry name" value="HHO5-like_N"/>
</dbReference>
<evidence type="ECO:0000256" key="3">
    <source>
        <dbReference type="ARBA" id="ARBA00023125"/>
    </source>
</evidence>
<dbReference type="FunCoup" id="I1HCK2">
    <property type="interactions" value="1021"/>
</dbReference>
<dbReference type="Gramene" id="KQK02985">
    <property type="protein sequence ID" value="KQK02985"/>
    <property type="gene ID" value="BRADI_2g04810v3"/>
</dbReference>
<reference evidence="8 9" key="1">
    <citation type="journal article" date="2010" name="Nature">
        <title>Genome sequencing and analysis of the model grass Brachypodium distachyon.</title>
        <authorList>
            <consortium name="International Brachypodium Initiative"/>
        </authorList>
    </citation>
    <scope>NUCLEOTIDE SEQUENCE [LARGE SCALE GENOMIC DNA]</scope>
    <source>
        <strain evidence="8 9">Bd21</strain>
    </source>
</reference>
<dbReference type="GO" id="GO:0003677">
    <property type="term" value="F:DNA binding"/>
    <property type="evidence" value="ECO:0007669"/>
    <property type="project" value="UniProtKB-KW"/>
</dbReference>
<dbReference type="GO" id="GO:0003700">
    <property type="term" value="F:DNA-binding transcription factor activity"/>
    <property type="evidence" value="ECO:0007669"/>
    <property type="project" value="InterPro"/>
</dbReference>
<dbReference type="SUPFAM" id="SSF46689">
    <property type="entry name" value="Homeodomain-like"/>
    <property type="match status" value="1"/>
</dbReference>
<feature type="compositionally biased region" description="Basic residues" evidence="6">
    <location>
        <begin position="406"/>
        <end position="420"/>
    </location>
</feature>
<dbReference type="Proteomes" id="UP000008810">
    <property type="component" value="Chromosome 2"/>
</dbReference>
<evidence type="ECO:0000256" key="1">
    <source>
        <dbReference type="ARBA" id="ARBA00004123"/>
    </source>
</evidence>
<dbReference type="AlphaFoldDB" id="I1HCK2"/>
<dbReference type="GeneID" id="100822315"/>
<dbReference type="RefSeq" id="XP_003565416.2">
    <property type="nucleotide sequence ID" value="XM_003565368.4"/>
</dbReference>
<dbReference type="FunFam" id="1.10.10.60:FF:000002">
    <property type="entry name" value="Myb family transcription factor"/>
    <property type="match status" value="1"/>
</dbReference>
<dbReference type="EnsemblPlants" id="KQK02985">
    <property type="protein sequence ID" value="KQK02985"/>
    <property type="gene ID" value="BRADI_2g04810v3"/>
</dbReference>
<dbReference type="Pfam" id="PF00249">
    <property type="entry name" value="Myb_DNA-binding"/>
    <property type="match status" value="1"/>
</dbReference>
<comment type="subcellular location">
    <subcellularLocation>
        <location evidence="1">Nucleus</location>
    </subcellularLocation>
</comment>
<dbReference type="OrthoDB" id="1908613at2759"/>
<dbReference type="GO" id="GO:0005634">
    <property type="term" value="C:nucleus"/>
    <property type="evidence" value="ECO:0007669"/>
    <property type="project" value="UniProtKB-SubCell"/>
</dbReference>
<dbReference type="InterPro" id="IPR009057">
    <property type="entry name" value="Homeodomain-like_sf"/>
</dbReference>
<dbReference type="Gene3D" id="1.10.10.60">
    <property type="entry name" value="Homeodomain-like"/>
    <property type="match status" value="1"/>
</dbReference>
<dbReference type="STRING" id="15368.I1HCK2"/>
<reference evidence="8" key="2">
    <citation type="submission" date="2017-06" db="EMBL/GenBank/DDBJ databases">
        <title>WGS assembly of Brachypodium distachyon.</title>
        <authorList>
            <consortium name="The International Brachypodium Initiative"/>
            <person name="Lucas S."/>
            <person name="Harmon-Smith M."/>
            <person name="Lail K."/>
            <person name="Tice H."/>
            <person name="Grimwood J."/>
            <person name="Bruce D."/>
            <person name="Barry K."/>
            <person name="Shu S."/>
            <person name="Lindquist E."/>
            <person name="Wang M."/>
            <person name="Pitluck S."/>
            <person name="Vogel J.P."/>
            <person name="Garvin D.F."/>
            <person name="Mockler T.C."/>
            <person name="Schmutz J."/>
            <person name="Rokhsar D."/>
            <person name="Bevan M.W."/>
        </authorList>
    </citation>
    <scope>NUCLEOTIDE SEQUENCE</scope>
    <source>
        <strain evidence="8">Bd21</strain>
    </source>
</reference>
<keyword evidence="2" id="KW-0805">Transcription regulation</keyword>
<feature type="compositionally biased region" description="Gly residues" evidence="6">
    <location>
        <begin position="17"/>
        <end position="26"/>
    </location>
</feature>
<keyword evidence="10" id="KW-1185">Reference proteome</keyword>
<reference evidence="9" key="3">
    <citation type="submission" date="2018-08" db="UniProtKB">
        <authorList>
            <consortium name="EnsemblPlants"/>
        </authorList>
    </citation>
    <scope>IDENTIFICATION</scope>
    <source>
        <strain evidence="9">cv. Bd21</strain>
    </source>
</reference>
<dbReference type="InterPro" id="IPR044787">
    <property type="entry name" value="HHO5-like"/>
</dbReference>
<feature type="region of interest" description="Disordered" evidence="6">
    <location>
        <begin position="150"/>
        <end position="182"/>
    </location>
</feature>
<feature type="region of interest" description="Disordered" evidence="6">
    <location>
        <begin position="406"/>
        <end position="428"/>
    </location>
</feature>
<evidence type="ECO:0000313" key="8">
    <source>
        <dbReference type="EMBL" id="KQK02985.1"/>
    </source>
</evidence>
<organism evidence="8">
    <name type="scientific">Brachypodium distachyon</name>
    <name type="common">Purple false brome</name>
    <name type="synonym">Trachynia distachya</name>
    <dbReference type="NCBI Taxonomy" id="15368"/>
    <lineage>
        <taxon>Eukaryota</taxon>
        <taxon>Viridiplantae</taxon>
        <taxon>Streptophyta</taxon>
        <taxon>Embryophyta</taxon>
        <taxon>Tracheophyta</taxon>
        <taxon>Spermatophyta</taxon>
        <taxon>Magnoliopsida</taxon>
        <taxon>Liliopsida</taxon>
        <taxon>Poales</taxon>
        <taxon>Poaceae</taxon>
        <taxon>BOP clade</taxon>
        <taxon>Pooideae</taxon>
        <taxon>Stipodae</taxon>
        <taxon>Brachypodieae</taxon>
        <taxon>Brachypodium</taxon>
    </lineage>
</organism>
<dbReference type="InterPro" id="IPR017930">
    <property type="entry name" value="Myb_dom"/>
</dbReference>
<feature type="region of interest" description="Disordered" evidence="6">
    <location>
        <begin position="442"/>
        <end position="494"/>
    </location>
</feature>
<evidence type="ECO:0000256" key="6">
    <source>
        <dbReference type="SAM" id="MobiDB-lite"/>
    </source>
</evidence>
<evidence type="ECO:0000256" key="4">
    <source>
        <dbReference type="ARBA" id="ARBA00023163"/>
    </source>
</evidence>
<name>I1HCK2_BRADI</name>
<keyword evidence="4" id="KW-0804">Transcription</keyword>
<feature type="domain" description="HTH myb-type" evidence="7">
    <location>
        <begin position="275"/>
        <end position="335"/>
    </location>
</feature>
<dbReference type="NCBIfam" id="TIGR01557">
    <property type="entry name" value="myb_SHAQKYF"/>
    <property type="match status" value="1"/>
</dbReference>
<feature type="compositionally biased region" description="Acidic residues" evidence="6">
    <location>
        <begin position="467"/>
        <end position="494"/>
    </location>
</feature>
<dbReference type="PROSITE" id="PS51294">
    <property type="entry name" value="HTH_MYB"/>
    <property type="match status" value="1"/>
</dbReference>
<evidence type="ECO:0000313" key="9">
    <source>
        <dbReference type="EnsemblPlants" id="KQK02985"/>
    </source>
</evidence>
<dbReference type="InterPro" id="IPR001005">
    <property type="entry name" value="SANT/Myb"/>
</dbReference>
<dbReference type="InterPro" id="IPR006447">
    <property type="entry name" value="Myb_dom_plants"/>
</dbReference>
<evidence type="ECO:0000259" key="7">
    <source>
        <dbReference type="PROSITE" id="PS51294"/>
    </source>
</evidence>
<dbReference type="eggNOG" id="ENOG502QU6F">
    <property type="taxonomic scope" value="Eukaryota"/>
</dbReference>
<keyword evidence="5" id="KW-0539">Nucleus</keyword>
<evidence type="ECO:0000256" key="5">
    <source>
        <dbReference type="ARBA" id="ARBA00023242"/>
    </source>
</evidence>
<dbReference type="OMA" id="HASTHYC"/>
<accession>I1HCK2</accession>
<dbReference type="HOGENOM" id="CLU_036551_0_1_1"/>
<evidence type="ECO:0000256" key="2">
    <source>
        <dbReference type="ARBA" id="ARBA00023015"/>
    </source>
</evidence>
<sequence>MDSSPSDLTLDYTPNGNGNGGGGGGHPMTPKQAPLVVEQHHLTAAEQASATTTVQKLQEFLSRLDDERLKIDAFKRELPLCMQLLNQAMEAYRQQLEACQMGSSHGGTAGPGRAPLVLEEFIPLSKNIDAADQNQQAASENPKASWMVSAQLWNGPPPSSADAPQTPKERSEHPPLDAGTRGNGGAFLPFTKEMITTTADHSPAALLPELALAPGAEKDALVGINNGLSASGDKKPYLHHDAGGGGNNGLAVARRDDDVLQNGSQTTTAAAAPQTNRKARRCWSPELHRRFVNALQILGGAQVATPKQIRELMKVDGLTNDEVKSHLQKYRLHTRRPMQAPAAPPAGAPQLVVLGGIWMPPDYAAQAAQAAAGPAAIYGAHPATQTHYTAAVSSAAAQEYYHSAAAHHHHLQQQQHHHPHPAMAHGRAMAPPAAAYKVHHPVAASPESEGRGSGGGGGGGRERSESIEEEGEGEDDEDDEDAIAADAEAEEIKY</sequence>
<dbReference type="PANTHER" id="PTHR31003:SF19">
    <property type="entry name" value="MYB FAMILY TRANSCRIPTION FACTOR EFM"/>
    <property type="match status" value="1"/>
</dbReference>